<dbReference type="InterPro" id="IPR037165">
    <property type="entry name" value="AldOxase/xan_DH_Mopterin-bd_sf"/>
</dbReference>
<dbReference type="InterPro" id="IPR000674">
    <property type="entry name" value="Ald_Oxase/Xan_DH_a/b"/>
</dbReference>
<dbReference type="EMBL" id="MWPS01000003">
    <property type="protein sequence ID" value="OPG17517.1"/>
    <property type="molecule type" value="Genomic_DNA"/>
</dbReference>
<dbReference type="Proteomes" id="UP000190229">
    <property type="component" value="Unassembled WGS sequence"/>
</dbReference>
<dbReference type="Pfam" id="PF20256">
    <property type="entry name" value="MoCoBD_2"/>
    <property type="match status" value="1"/>
</dbReference>
<organism evidence="4 5">
    <name type="scientific">Ferroacidibacillus organovorans</name>
    <dbReference type="NCBI Taxonomy" id="1765683"/>
    <lineage>
        <taxon>Bacteria</taxon>
        <taxon>Bacillati</taxon>
        <taxon>Bacillota</taxon>
        <taxon>Bacilli</taxon>
        <taxon>Bacillales</taxon>
        <taxon>Alicyclobacillaceae</taxon>
        <taxon>Ferroacidibacillus</taxon>
    </lineage>
</organism>
<dbReference type="PANTHER" id="PTHR11908:SF132">
    <property type="entry name" value="ALDEHYDE OXIDASE 1-RELATED"/>
    <property type="match status" value="1"/>
</dbReference>
<protein>
    <submittedName>
        <fullName evidence="4">Aldehyde oxidase</fullName>
    </submittedName>
</protein>
<dbReference type="PANTHER" id="PTHR11908">
    <property type="entry name" value="XANTHINE DEHYDROGENASE"/>
    <property type="match status" value="1"/>
</dbReference>
<dbReference type="GO" id="GO:0005506">
    <property type="term" value="F:iron ion binding"/>
    <property type="evidence" value="ECO:0007669"/>
    <property type="project" value="InterPro"/>
</dbReference>
<dbReference type="InterPro" id="IPR016208">
    <property type="entry name" value="Ald_Oxase/xanthine_DH-like"/>
</dbReference>
<dbReference type="SUPFAM" id="SSF54665">
    <property type="entry name" value="CO dehydrogenase molybdoprotein N-domain-like"/>
    <property type="match status" value="1"/>
</dbReference>
<keyword evidence="1" id="KW-0500">Molybdenum</keyword>
<reference evidence="4 5" key="1">
    <citation type="submission" date="2017-02" db="EMBL/GenBank/DDBJ databases">
        <title>Draft genome of Acidibacillus ferrooxidans Huett2.</title>
        <authorList>
            <person name="Schopf S."/>
        </authorList>
    </citation>
    <scope>NUCLEOTIDE SEQUENCE [LARGE SCALE GENOMIC DNA]</scope>
    <source>
        <strain evidence="4 5">Huett2</strain>
    </source>
</reference>
<keyword evidence="5" id="KW-1185">Reference proteome</keyword>
<gene>
    <name evidence="4" type="ORF">B2M26_01110</name>
</gene>
<dbReference type="InterPro" id="IPR046867">
    <property type="entry name" value="AldOxase/xan_DH_MoCoBD2"/>
</dbReference>
<dbReference type="SUPFAM" id="SSF56003">
    <property type="entry name" value="Molybdenum cofactor-binding domain"/>
    <property type="match status" value="1"/>
</dbReference>
<dbReference type="Gene3D" id="3.30.365.10">
    <property type="entry name" value="Aldehyde oxidase/xanthine dehydrogenase, molybdopterin binding domain"/>
    <property type="match status" value="4"/>
</dbReference>
<name>A0A1V4EX46_9BACL</name>
<evidence type="ECO:0000256" key="1">
    <source>
        <dbReference type="ARBA" id="ARBA00022505"/>
    </source>
</evidence>
<dbReference type="Pfam" id="PF01315">
    <property type="entry name" value="Ald_Xan_dh_C"/>
    <property type="match status" value="1"/>
</dbReference>
<comment type="caution">
    <text evidence="4">The sequence shown here is derived from an EMBL/GenBank/DDBJ whole genome shotgun (WGS) entry which is preliminary data.</text>
</comment>
<evidence type="ECO:0000313" key="5">
    <source>
        <dbReference type="Proteomes" id="UP000190229"/>
    </source>
</evidence>
<dbReference type="InterPro" id="IPR036856">
    <property type="entry name" value="Ald_Oxase/Xan_DH_a/b_sf"/>
</dbReference>
<sequence length="785" mass="85275">MAGSSNTGLIGQPVARVDVWDKASAEYKYTNDVDPKGMLHAKLVTSTYAHAVLKSVDTSEAWKVSGVRAIVTGDVFPYHIGPILADRQPLAVGKVRYFGEPIAIVVADKEHQAKRAAKLVRIEYDPLPVVNSPYEAFQSLKGTIHEQSGQYTKIVESVHPVPGTHIANHIKIRKGDVEKAWNTCTCVVEQDYSLNVSDHAALEPRCARVQILQNGQVIVHSTTQSPFSIKKLFNQFFNIDVGNVIVHVAMVGGAFGGKGTIQLEPIAYLASQAVRGRMVSLAYEREEDICTAPGRVGLQATVKLGTDANGHLRAAKITFYFDGGAYSDQAAGITRAAAIDCTGPYDIANVWCDSYCLYTNHPYGTSFRGYGHPELTFAMDRTMDVLARKLGMDPLELRAKNLLKPGDSTPTQVVLTKSNIGDVKACLARAQELLQWDQGQRVEMPDGTIRAKGVACFWKTSTTPPNGQAGAILTFDADGSVNLNVATVEFGQGTKTALTQILAEKLRINIRKIRVTIDVDTAYNPHEWRTVASTGTFLAGRAVIQAADDAIRQLKQTAAIVLQCAAEDLDYDDGKVFVKDNPSFYVEYGEIALGYKYPSGHAVMGQVIGSGKYIQKHLTGMDPKTGFGKPGPWWSVGVQGVEVAWNPRDNQYRILKAVTVLDGGTIINVGTATQQMRGGMFMGLSYASCETLQFDDTGRVLNPQLRTYKVLRFGEQPDEYVVDFVQTPCIDGPFGARGIGEYGVIGMPAALANGLSVAVGVDLNHLPLTPEEIWRARGGRGSDRV</sequence>
<evidence type="ECO:0000256" key="2">
    <source>
        <dbReference type="ARBA" id="ARBA00023002"/>
    </source>
</evidence>
<dbReference type="Gene3D" id="3.90.1170.50">
    <property type="entry name" value="Aldehyde oxidase/xanthine dehydrogenase, a/b hammerhead"/>
    <property type="match status" value="1"/>
</dbReference>
<feature type="domain" description="Aldehyde oxidase/xanthine dehydrogenase a/b hammerhead" evidence="3">
    <location>
        <begin position="24"/>
        <end position="128"/>
    </location>
</feature>
<evidence type="ECO:0000313" key="4">
    <source>
        <dbReference type="EMBL" id="OPG17517.1"/>
    </source>
</evidence>
<dbReference type="Pfam" id="PF02738">
    <property type="entry name" value="MoCoBD_1"/>
    <property type="match status" value="1"/>
</dbReference>
<dbReference type="SMART" id="SM01008">
    <property type="entry name" value="Ald_Xan_dh_C"/>
    <property type="match status" value="1"/>
</dbReference>
<evidence type="ECO:0000259" key="3">
    <source>
        <dbReference type="SMART" id="SM01008"/>
    </source>
</evidence>
<proteinExistence type="predicted"/>
<dbReference type="InterPro" id="IPR008274">
    <property type="entry name" value="AldOxase/xan_DH_MoCoBD1"/>
</dbReference>
<keyword evidence="2" id="KW-0560">Oxidoreductase</keyword>
<dbReference type="AlphaFoldDB" id="A0A1V4EX46"/>
<accession>A0A1V4EX46</accession>
<dbReference type="GO" id="GO:0016491">
    <property type="term" value="F:oxidoreductase activity"/>
    <property type="evidence" value="ECO:0007669"/>
    <property type="project" value="UniProtKB-KW"/>
</dbReference>